<keyword evidence="2" id="KW-1185">Reference proteome</keyword>
<reference evidence="1 2" key="1">
    <citation type="submission" date="2017-04" db="EMBL/GenBank/DDBJ databases">
        <title>Draft genome sequence of Marssonina coronaria NL1: causal agent of apple blotch.</title>
        <authorList>
            <person name="Cheng Q."/>
        </authorList>
    </citation>
    <scope>NUCLEOTIDE SEQUENCE [LARGE SCALE GENOMIC DNA]</scope>
    <source>
        <strain evidence="1 2">NL1</strain>
    </source>
</reference>
<protein>
    <submittedName>
        <fullName evidence="1">Uncharacterized protein</fullName>
    </submittedName>
</protein>
<organism evidence="1 2">
    <name type="scientific">Diplocarpon coronariae</name>
    <dbReference type="NCBI Taxonomy" id="2795749"/>
    <lineage>
        <taxon>Eukaryota</taxon>
        <taxon>Fungi</taxon>
        <taxon>Dikarya</taxon>
        <taxon>Ascomycota</taxon>
        <taxon>Pezizomycotina</taxon>
        <taxon>Leotiomycetes</taxon>
        <taxon>Helotiales</taxon>
        <taxon>Drepanopezizaceae</taxon>
        <taxon>Diplocarpon</taxon>
    </lineage>
</organism>
<dbReference type="EMBL" id="MZNU01000241">
    <property type="protein sequence ID" value="OWP02234.1"/>
    <property type="molecule type" value="Genomic_DNA"/>
</dbReference>
<name>A0A218Z3G6_9HELO</name>
<dbReference type="Proteomes" id="UP000242519">
    <property type="component" value="Unassembled WGS sequence"/>
</dbReference>
<gene>
    <name evidence="1" type="ORF">B2J93_1022</name>
</gene>
<evidence type="ECO:0000313" key="1">
    <source>
        <dbReference type="EMBL" id="OWP02234.1"/>
    </source>
</evidence>
<proteinExistence type="predicted"/>
<evidence type="ECO:0000313" key="2">
    <source>
        <dbReference type="Proteomes" id="UP000242519"/>
    </source>
</evidence>
<accession>A0A218Z3G6</accession>
<dbReference type="InParanoid" id="A0A218Z3G6"/>
<dbReference type="AlphaFoldDB" id="A0A218Z3G6"/>
<sequence>MKLHARRRQTIAADQFGCQRALTYRAQETRGYRERTGYLTPVSQRCSSGAAVVQPPLIRSSAAVGDLIWLELKKGLREIRGLFRAVQRGAAQSSAGGVQRECRTAKR</sequence>
<comment type="caution">
    <text evidence="1">The sequence shown here is derived from an EMBL/GenBank/DDBJ whole genome shotgun (WGS) entry which is preliminary data.</text>
</comment>